<feature type="region of interest" description="Disordered" evidence="1">
    <location>
        <begin position="55"/>
        <end position="74"/>
    </location>
</feature>
<evidence type="ECO:0000313" key="2">
    <source>
        <dbReference type="EMBL" id="KAL1248619.1"/>
    </source>
</evidence>
<dbReference type="Proteomes" id="UP001558613">
    <property type="component" value="Unassembled WGS sequence"/>
</dbReference>
<reference evidence="2 3" key="1">
    <citation type="submission" date="2023-09" db="EMBL/GenBank/DDBJ databases">
        <authorList>
            <person name="Wang M."/>
        </authorList>
    </citation>
    <scope>NUCLEOTIDE SEQUENCE [LARGE SCALE GENOMIC DNA]</scope>
    <source>
        <strain evidence="2">GT-2023</strain>
        <tissue evidence="2">Liver</tissue>
    </source>
</reference>
<proteinExistence type="predicted"/>
<comment type="caution">
    <text evidence="2">The sequence shown here is derived from an EMBL/GenBank/DDBJ whole genome shotgun (WGS) entry which is preliminary data.</text>
</comment>
<sequence>MPPPPLHLPSPFITSCVNAEHQSDVVEACPCQDPAVVPLPVTSRPQRQLCPWGVIGRNKSRGGRTGRGAQARRGEFVKSQHSCLVCSLIEAPPGNSRSKNPSPSSSE</sequence>
<protein>
    <submittedName>
        <fullName evidence="2">Uncharacterized protein</fullName>
    </submittedName>
</protein>
<evidence type="ECO:0000313" key="3">
    <source>
        <dbReference type="Proteomes" id="UP001558613"/>
    </source>
</evidence>
<gene>
    <name evidence="2" type="ORF">QQF64_021937</name>
</gene>
<keyword evidence="3" id="KW-1185">Reference proteome</keyword>
<organism evidence="2 3">
    <name type="scientific">Cirrhinus molitorella</name>
    <name type="common">mud carp</name>
    <dbReference type="NCBI Taxonomy" id="172907"/>
    <lineage>
        <taxon>Eukaryota</taxon>
        <taxon>Metazoa</taxon>
        <taxon>Chordata</taxon>
        <taxon>Craniata</taxon>
        <taxon>Vertebrata</taxon>
        <taxon>Euteleostomi</taxon>
        <taxon>Actinopterygii</taxon>
        <taxon>Neopterygii</taxon>
        <taxon>Teleostei</taxon>
        <taxon>Ostariophysi</taxon>
        <taxon>Cypriniformes</taxon>
        <taxon>Cyprinidae</taxon>
        <taxon>Labeoninae</taxon>
        <taxon>Labeonini</taxon>
        <taxon>Cirrhinus</taxon>
    </lineage>
</organism>
<accession>A0ABR3LA88</accession>
<name>A0ABR3LA88_9TELE</name>
<dbReference type="EMBL" id="JAYMGO010000024">
    <property type="protein sequence ID" value="KAL1248619.1"/>
    <property type="molecule type" value="Genomic_DNA"/>
</dbReference>
<evidence type="ECO:0000256" key="1">
    <source>
        <dbReference type="SAM" id="MobiDB-lite"/>
    </source>
</evidence>